<feature type="transmembrane region" description="Helical" evidence="2">
    <location>
        <begin position="42"/>
        <end position="59"/>
    </location>
</feature>
<feature type="transmembrane region" description="Helical" evidence="2">
    <location>
        <begin position="16"/>
        <end position="36"/>
    </location>
</feature>
<dbReference type="RefSeq" id="WP_311386580.1">
    <property type="nucleotide sequence ID" value="NZ_JAVRHU010000001.1"/>
</dbReference>
<comment type="caution">
    <text evidence="3">The sequence shown here is derived from an EMBL/GenBank/DDBJ whole genome shotgun (WGS) entry which is preliminary data.</text>
</comment>
<evidence type="ECO:0000256" key="2">
    <source>
        <dbReference type="SAM" id="Phobius"/>
    </source>
</evidence>
<feature type="compositionally biased region" description="Basic and acidic residues" evidence="1">
    <location>
        <begin position="492"/>
        <end position="526"/>
    </location>
</feature>
<dbReference type="EMBL" id="JAVRHU010000001">
    <property type="protein sequence ID" value="MDT0620040.1"/>
    <property type="molecule type" value="Genomic_DNA"/>
</dbReference>
<sequence>MIQALQLLKNARQKWLLIKIAEVVIFCLGLAILSFIITNSLIVSMLVFILSLAIYIAILKPKQYTLIKVCNYLDSLLPKMEFSTSLLLESEEELSLLGRIQQVKIAQQLNNNESAITFKNNILRNIVVSISLVLLGVLLHYSGFLNSLENDEIINTSNETIQFVTADSLQQKEISPNVVKQLVTINYPAYTKKNNNTTTNFNLKVLEGSIINWAVQFDKEVEAALMQIGSEEHNMSFSNPNYLKSLPVNYANIYNLKFIDKAGNSYLSELYSLEIIKDETPFIEIQEIPQFSTFDYDDEQIIEFTTSISDDFGIASATIIATVSKGSGESVKFREERLSFDTTFKKGAKQVLLNKRIDLRNMKMEPGDELYFYVEAQDLKEPKANIGRTETYFSVIRDTVTNGFAVEGTLGADLMPDYFRSQRQLISDTEKLIAQKSVLKKQEFNFTSNELGFDQKALRLKYGEFMGDESEGAFDSSTNESSESNEDEDHLDEYTHDHDGDNDHNLVEHEQDHEHEESENSKDKEDPLEEYLHNHEDPESSTLFAKSLKSKLKQAMAEMWDAELYLRLYEPQKSLPYQYKALELIQEIKNSARIYVHRIGFDPPPIKESKRLTGDLDEIKNVIKNKELDDERLYPYMREAISRLNELLNSNGAINQQDQELFSRAGNELAILAIAKPGNYLITLQELKLLSQGSSFNTKKLKEVQSGLIAAIPNNDATPSLNTAYTNKINQLLLQEITKDD</sequence>
<feature type="region of interest" description="Disordered" evidence="1">
    <location>
        <begin position="469"/>
        <end position="526"/>
    </location>
</feature>
<evidence type="ECO:0000256" key="1">
    <source>
        <dbReference type="SAM" id="MobiDB-lite"/>
    </source>
</evidence>
<feature type="transmembrane region" description="Helical" evidence="2">
    <location>
        <begin position="122"/>
        <end position="141"/>
    </location>
</feature>
<proteinExistence type="predicted"/>
<keyword evidence="2" id="KW-1133">Transmembrane helix</keyword>
<organism evidence="3 4">
    <name type="scientific">Croceitalea vernalis</name>
    <dbReference type="NCBI Taxonomy" id="3075599"/>
    <lineage>
        <taxon>Bacteria</taxon>
        <taxon>Pseudomonadati</taxon>
        <taxon>Bacteroidota</taxon>
        <taxon>Flavobacteriia</taxon>
        <taxon>Flavobacteriales</taxon>
        <taxon>Flavobacteriaceae</taxon>
        <taxon>Croceitalea</taxon>
    </lineage>
</organism>
<gene>
    <name evidence="3" type="ORF">RM520_00300</name>
</gene>
<protein>
    <submittedName>
        <fullName evidence="3">Tryptophan-rich sensory protein</fullName>
    </submittedName>
</protein>
<keyword evidence="2" id="KW-0472">Membrane</keyword>
<dbReference type="Proteomes" id="UP001250662">
    <property type="component" value="Unassembled WGS sequence"/>
</dbReference>
<keyword evidence="2" id="KW-0812">Transmembrane</keyword>
<evidence type="ECO:0000313" key="3">
    <source>
        <dbReference type="EMBL" id="MDT0620040.1"/>
    </source>
</evidence>
<reference evidence="3 4" key="1">
    <citation type="submission" date="2023-09" db="EMBL/GenBank/DDBJ databases">
        <authorList>
            <person name="Rey-Velasco X."/>
        </authorList>
    </citation>
    <scope>NUCLEOTIDE SEQUENCE [LARGE SCALE GENOMIC DNA]</scope>
    <source>
        <strain evidence="3 4">P007</strain>
    </source>
</reference>
<evidence type="ECO:0000313" key="4">
    <source>
        <dbReference type="Proteomes" id="UP001250662"/>
    </source>
</evidence>
<accession>A0ABU3BD65</accession>
<keyword evidence="4" id="KW-1185">Reference proteome</keyword>
<name>A0ABU3BD65_9FLAO</name>